<keyword evidence="3" id="KW-1185">Reference proteome</keyword>
<feature type="compositionally biased region" description="Low complexity" evidence="1">
    <location>
        <begin position="331"/>
        <end position="341"/>
    </location>
</feature>
<evidence type="ECO:0000313" key="2">
    <source>
        <dbReference type="EMBL" id="BAC72216.1"/>
    </source>
</evidence>
<dbReference type="GeneID" id="41541583"/>
<gene>
    <name evidence="2" type="ORF">SAVERM_4504</name>
</gene>
<reference evidence="2 3" key="3">
    <citation type="journal article" date="2014" name="J. Ind. Microbiol. Biotechnol.">
        <title>Genome mining of the Streptomyces avermitilis genome and development of genome-minimized hosts for heterologous expression of biosynthetic gene clusters.</title>
        <authorList>
            <person name="Ikeda H."/>
            <person name="Shin-ya K."/>
            <person name="Omura S."/>
        </authorList>
    </citation>
    <scope>NUCLEOTIDE SEQUENCE [LARGE SCALE GENOMIC DNA]</scope>
    <source>
        <strain evidence="3">ATCC 31267 / DSM 46492 / JCM 5070 / NBRC 14893 / NCIMB 12804 / NRRL 8165 / MA-4680</strain>
    </source>
</reference>
<reference evidence="2 3" key="2">
    <citation type="journal article" date="2003" name="Nat. Biotechnol.">
        <title>Complete genome sequence and comparative analysis of the industrial microorganism Streptomyces avermitilis.</title>
        <authorList>
            <person name="Ikeda H."/>
            <person name="Ishikawa J."/>
            <person name="Hanamoto A."/>
            <person name="Shinose M."/>
            <person name="Kikuchi H."/>
            <person name="Shiba T."/>
            <person name="Sakaki Y."/>
            <person name="Hattori M."/>
            <person name="Omura S."/>
        </authorList>
    </citation>
    <scope>NUCLEOTIDE SEQUENCE [LARGE SCALE GENOMIC DNA]</scope>
    <source>
        <strain evidence="3">ATCC 31267 / DSM 46492 / JCM 5070 / NBRC 14893 / NCIMB 12804 / NRRL 8165 / MA-4680</strain>
    </source>
</reference>
<evidence type="ECO:0000256" key="1">
    <source>
        <dbReference type="SAM" id="MobiDB-lite"/>
    </source>
</evidence>
<dbReference type="OrthoDB" id="4149397at2"/>
<organism evidence="2 3">
    <name type="scientific">Streptomyces avermitilis (strain ATCC 31267 / DSM 46492 / JCM 5070 / NBRC 14893 / NCIMB 12804 / NRRL 8165 / MA-4680)</name>
    <dbReference type="NCBI Taxonomy" id="227882"/>
    <lineage>
        <taxon>Bacteria</taxon>
        <taxon>Bacillati</taxon>
        <taxon>Actinomycetota</taxon>
        <taxon>Actinomycetes</taxon>
        <taxon>Kitasatosporales</taxon>
        <taxon>Streptomycetaceae</taxon>
        <taxon>Streptomyces</taxon>
    </lineage>
</organism>
<accession>Q82EV9</accession>
<reference evidence="2 3" key="1">
    <citation type="journal article" date="2001" name="Proc. Natl. Acad. Sci. U.S.A.">
        <title>Genome sequence of an industrial microorganism Streptomyces avermitilis: deducing the ability of producing secondary metabolites.</title>
        <authorList>
            <person name="Omura S."/>
            <person name="Ikeda H."/>
            <person name="Ishikawa J."/>
            <person name="Hanamoto A."/>
            <person name="Takahashi C."/>
            <person name="Shinose M."/>
            <person name="Takahashi Y."/>
            <person name="Horikawa H."/>
            <person name="Nakazawa H."/>
            <person name="Osonoe T."/>
            <person name="Kikuchi H."/>
            <person name="Shiba T."/>
            <person name="Sakaki Y."/>
            <person name="Hattori M."/>
        </authorList>
    </citation>
    <scope>NUCLEOTIDE SEQUENCE [LARGE SCALE GENOMIC DNA]</scope>
    <source>
        <strain evidence="3">ATCC 31267 / DSM 46492 / JCM 5070 / NBRC 14893 / NCIMB 12804 / NRRL 8165 / MA-4680</strain>
    </source>
</reference>
<name>Q82EV9_STRAW</name>
<proteinExistence type="predicted"/>
<dbReference type="eggNOG" id="ENOG5031EVX">
    <property type="taxonomic scope" value="Bacteria"/>
</dbReference>
<evidence type="ECO:0000313" key="3">
    <source>
        <dbReference type="Proteomes" id="UP000000428"/>
    </source>
</evidence>
<dbReference type="KEGG" id="sma:SAVERM_4504"/>
<feature type="region of interest" description="Disordered" evidence="1">
    <location>
        <begin position="305"/>
        <end position="341"/>
    </location>
</feature>
<sequence length="341" mass="37158">MSLGSPPARDEIERALALQDAYEAAAPRDRDEARVAVGRMYADWRVAHEQGREFPDLFSFVRDVAGNGSVTHPDRGEVRAFWSWKSQPEGAPREVGHRYLAQACGSSRGMQVLEDSPAGRQLDSYHLWNTEVQRALVDDFELDEAAVTALAPEVWSTVSQRYAEAAEGPVVAFAADIGAASVLGKDELPRLLAHTNVGKENIKFPLPSPRHEHLPPEIDGLIADDAVRAQVRMDDFDPAGSPKDFARKLGGVDVPERLREDHEAAMWRLGLADTYEQLHPKPPTRQRATASEFLPGVDVRLVARPAAPRGPTGHGVMNPAAALSVPPPAAVPAHQPTGIER</sequence>
<protein>
    <submittedName>
        <fullName evidence="2">Uncharacterized protein</fullName>
    </submittedName>
</protein>
<dbReference type="Proteomes" id="UP000000428">
    <property type="component" value="Chromosome"/>
</dbReference>
<dbReference type="EMBL" id="BA000030">
    <property type="protein sequence ID" value="BAC72216.1"/>
    <property type="molecule type" value="Genomic_DNA"/>
</dbReference>
<dbReference type="RefSeq" id="WP_010985929.1">
    <property type="nucleotide sequence ID" value="NC_003155.5"/>
</dbReference>
<dbReference type="AlphaFoldDB" id="Q82EV9"/>
<dbReference type="HOGENOM" id="CLU_813571_0_0_11"/>